<dbReference type="Pfam" id="PF00156">
    <property type="entry name" value="Pribosyltran"/>
    <property type="match status" value="1"/>
</dbReference>
<organism evidence="3 4">
    <name type="scientific">Streptomyces bingchenggensis (strain BCW-1)</name>
    <dbReference type="NCBI Taxonomy" id="749414"/>
    <lineage>
        <taxon>Bacteria</taxon>
        <taxon>Bacillati</taxon>
        <taxon>Actinomycetota</taxon>
        <taxon>Actinomycetes</taxon>
        <taxon>Kitasatosporales</taxon>
        <taxon>Streptomycetaceae</taxon>
        <taxon>Streptomyces</taxon>
    </lineage>
</organism>
<dbReference type="InterPro" id="IPR029057">
    <property type="entry name" value="PRTase-like"/>
</dbReference>
<dbReference type="InterPro" id="IPR000836">
    <property type="entry name" value="PRTase_dom"/>
</dbReference>
<dbReference type="CDD" id="cd06223">
    <property type="entry name" value="PRTases_typeI"/>
    <property type="match status" value="1"/>
</dbReference>
<dbReference type="STRING" id="749414.SBI_02365"/>
<evidence type="ECO:0000259" key="2">
    <source>
        <dbReference type="Pfam" id="PF00156"/>
    </source>
</evidence>
<feature type="domain" description="Phosphoribosyltransferase" evidence="2">
    <location>
        <begin position="11"/>
        <end position="147"/>
    </location>
</feature>
<gene>
    <name evidence="3" type="primary">pyrR</name>
    <name evidence="3" type="ordered locus">SBI_02365</name>
</gene>
<feature type="region of interest" description="Disordered" evidence="1">
    <location>
        <begin position="147"/>
        <end position="243"/>
    </location>
</feature>
<dbReference type="Gene3D" id="3.40.50.2020">
    <property type="match status" value="1"/>
</dbReference>
<name>D7BWU1_STRBB</name>
<keyword evidence="4" id="KW-1185">Reference proteome</keyword>
<keyword evidence="3" id="KW-0328">Glycosyltransferase</keyword>
<dbReference type="AlphaFoldDB" id="D7BWU1"/>
<dbReference type="PANTHER" id="PTHR11608:SF0">
    <property type="entry name" value="BIFUNCTIONAL PROTEIN PYRR"/>
    <property type="match status" value="1"/>
</dbReference>
<dbReference type="eggNOG" id="COG2065">
    <property type="taxonomic scope" value="Bacteria"/>
</dbReference>
<dbReference type="InterPro" id="IPR050137">
    <property type="entry name" value="PyrR_bifunctional"/>
</dbReference>
<dbReference type="PATRIC" id="fig|749414.3.peg.2448"/>
<dbReference type="KEGG" id="sbh:SBI_02365"/>
<evidence type="ECO:0000313" key="4">
    <source>
        <dbReference type="Proteomes" id="UP000000377"/>
    </source>
</evidence>
<evidence type="ECO:0000256" key="1">
    <source>
        <dbReference type="SAM" id="MobiDB-lite"/>
    </source>
</evidence>
<dbReference type="HOGENOM" id="CLU_1085483_0_0_11"/>
<dbReference type="EC" id="2.4.2.9" evidence="3"/>
<dbReference type="Proteomes" id="UP000000377">
    <property type="component" value="Chromosome"/>
</dbReference>
<dbReference type="EMBL" id="CP002047">
    <property type="protein sequence ID" value="ADI05486.1"/>
    <property type="molecule type" value="Genomic_DNA"/>
</dbReference>
<reference evidence="3 4" key="1">
    <citation type="journal article" date="2010" name="J. Bacteriol.">
        <title>Genome sequence of the milbemycin-producing bacterium Streptomyces bingchenggensis.</title>
        <authorList>
            <person name="Wang X.J."/>
            <person name="Yan Y.J."/>
            <person name="Zhang B."/>
            <person name="An J."/>
            <person name="Wang J.J."/>
            <person name="Tian J."/>
            <person name="Jiang L."/>
            <person name="Chen Y.H."/>
            <person name="Huang S.X."/>
            <person name="Yin M."/>
            <person name="Zhang J."/>
            <person name="Gao A.L."/>
            <person name="Liu C.X."/>
            <person name="Zhu Z.X."/>
            <person name="Xiang W.S."/>
        </authorList>
    </citation>
    <scope>NUCLEOTIDE SEQUENCE [LARGE SCALE GENOMIC DNA]</scope>
    <source>
        <strain evidence="3 4">BCW-1</strain>
    </source>
</reference>
<dbReference type="NCBIfam" id="NF003549">
    <property type="entry name" value="PRK05205.1-5"/>
    <property type="match status" value="1"/>
</dbReference>
<sequence>MDARTTDAARSVLEAPDIARVLTRIAHEIVERAKGADDVVLLGIPTRGVHLARRLATRLEEITGRAPGQVPVGSLDITMYRDDLRLRPARALARTDIPGDGIDGRLVVLVDDVLFSGRTIRAALDALGDIGRPRAVQLAVLVDRGPTASCRSAPTTSARTSPRRCGRRSRSSSPRRTAATACSSACAGPPPRTGSSPDGAVAAWNHGPRNGTAEPRPPTDRTAAPVTAAGPVHRPRRRPRLPAARLNISLTHGATG</sequence>
<dbReference type="PANTHER" id="PTHR11608">
    <property type="entry name" value="BIFUNCTIONAL PROTEIN PYRR"/>
    <property type="match status" value="1"/>
</dbReference>
<protein>
    <submittedName>
        <fullName evidence="3">Bifunctional pyrimidine regulatory protein PyrR uracil phosphoribosyltransferase</fullName>
        <ecNumber evidence="3">2.4.2.9</ecNumber>
    </submittedName>
</protein>
<accession>D7BWU1</accession>
<feature type="compositionally biased region" description="Basic residues" evidence="1">
    <location>
        <begin position="161"/>
        <end position="170"/>
    </location>
</feature>
<dbReference type="SUPFAM" id="SSF53271">
    <property type="entry name" value="PRTase-like"/>
    <property type="match status" value="1"/>
</dbReference>
<keyword evidence="3" id="KW-0808">Transferase</keyword>
<dbReference type="GO" id="GO:0004845">
    <property type="term" value="F:uracil phosphoribosyltransferase activity"/>
    <property type="evidence" value="ECO:0007669"/>
    <property type="project" value="UniProtKB-EC"/>
</dbReference>
<feature type="compositionally biased region" description="Low complexity" evidence="1">
    <location>
        <begin position="171"/>
        <end position="187"/>
    </location>
</feature>
<proteinExistence type="predicted"/>
<evidence type="ECO:0000313" key="3">
    <source>
        <dbReference type="EMBL" id="ADI05486.1"/>
    </source>
</evidence>